<keyword evidence="3" id="KW-0804">Transcription</keyword>
<dbReference type="GO" id="GO:0003700">
    <property type="term" value="F:DNA-binding transcription factor activity"/>
    <property type="evidence" value="ECO:0007669"/>
    <property type="project" value="InterPro"/>
</dbReference>
<dbReference type="InterPro" id="IPR051081">
    <property type="entry name" value="HTH_MetalResp_TranReg"/>
</dbReference>
<dbReference type="InterPro" id="IPR001845">
    <property type="entry name" value="HTH_ArsR_DNA-bd_dom"/>
</dbReference>
<organism evidence="5 6">
    <name type="scientific">Elioraea tepida</name>
    <dbReference type="NCBI Taxonomy" id="2843330"/>
    <lineage>
        <taxon>Bacteria</taxon>
        <taxon>Pseudomonadati</taxon>
        <taxon>Pseudomonadota</taxon>
        <taxon>Alphaproteobacteria</taxon>
        <taxon>Acetobacterales</taxon>
        <taxon>Elioraeaceae</taxon>
        <taxon>Elioraea</taxon>
    </lineage>
</organism>
<dbReference type="InterPro" id="IPR011991">
    <property type="entry name" value="ArsR-like_HTH"/>
</dbReference>
<keyword evidence="6" id="KW-1185">Reference proteome</keyword>
<sequence length="106" mass="11340">MNEQGRVIVSHRSVPRPNAADEELAVLAKALGHPARVRVLRLLARREGCIGCDIVADLELAQSTVSEHLRILKAAGLVEGEVDGPRVCYRLSGLGLARLKALVAAL</sequence>
<evidence type="ECO:0000256" key="2">
    <source>
        <dbReference type="ARBA" id="ARBA00023125"/>
    </source>
</evidence>
<dbReference type="AlphaFoldDB" id="A0A975U1X5"/>
<accession>A0A975U1X5</accession>
<feature type="domain" description="HTH arsR-type" evidence="4">
    <location>
        <begin position="16"/>
        <end position="106"/>
    </location>
</feature>
<evidence type="ECO:0000256" key="1">
    <source>
        <dbReference type="ARBA" id="ARBA00023015"/>
    </source>
</evidence>
<name>A0A975U1X5_9PROT</name>
<gene>
    <name evidence="5" type="ORF">KO353_00570</name>
</gene>
<reference evidence="5" key="1">
    <citation type="submission" date="2021-06" db="EMBL/GenBank/DDBJ databases">
        <title>Elioraea tepida, sp. nov., a moderately thermophilic aerobic anoxygenic phototrophic bacterium isolated from an alkaline siliceous hot spring mat community in Yellowstone National Park, WY, USA.</title>
        <authorList>
            <person name="Saini M.K."/>
            <person name="Yoshida S."/>
            <person name="Sebastian A."/>
            <person name="Hirose S."/>
            <person name="Hara E."/>
            <person name="Tamaki H."/>
            <person name="Soulier N.T."/>
            <person name="Albert I."/>
            <person name="Hanada S."/>
            <person name="Bryant D.A."/>
            <person name="Tank M."/>
        </authorList>
    </citation>
    <scope>NUCLEOTIDE SEQUENCE</scope>
    <source>
        <strain evidence="5">MS-P2</strain>
    </source>
</reference>
<dbReference type="PANTHER" id="PTHR33154:SF15">
    <property type="entry name" value="REGULATORY PROTEIN ARSR"/>
    <property type="match status" value="1"/>
</dbReference>
<keyword evidence="2" id="KW-0238">DNA-binding</keyword>
<keyword evidence="1" id="KW-0805">Transcription regulation</keyword>
<evidence type="ECO:0000313" key="6">
    <source>
        <dbReference type="Proteomes" id="UP000694001"/>
    </source>
</evidence>
<proteinExistence type="predicted"/>
<dbReference type="Proteomes" id="UP000694001">
    <property type="component" value="Chromosome"/>
</dbReference>
<dbReference type="KEGG" id="elio:KO353_00570"/>
<dbReference type="NCBIfam" id="NF033788">
    <property type="entry name" value="HTH_metalloreg"/>
    <property type="match status" value="1"/>
</dbReference>
<dbReference type="PROSITE" id="PS50987">
    <property type="entry name" value="HTH_ARSR_2"/>
    <property type="match status" value="1"/>
</dbReference>
<protein>
    <submittedName>
        <fullName evidence="5">Metalloregulator ArsR/SmtB family transcription factor</fullName>
    </submittedName>
</protein>
<evidence type="ECO:0000256" key="3">
    <source>
        <dbReference type="ARBA" id="ARBA00023163"/>
    </source>
</evidence>
<evidence type="ECO:0000313" key="5">
    <source>
        <dbReference type="EMBL" id="QXM24809.1"/>
    </source>
</evidence>
<dbReference type="EMBL" id="CP076448">
    <property type="protein sequence ID" value="QXM24809.1"/>
    <property type="molecule type" value="Genomic_DNA"/>
</dbReference>
<dbReference type="GO" id="GO:0003677">
    <property type="term" value="F:DNA binding"/>
    <property type="evidence" value="ECO:0007669"/>
    <property type="project" value="UniProtKB-KW"/>
</dbReference>
<dbReference type="PANTHER" id="PTHR33154">
    <property type="entry name" value="TRANSCRIPTIONAL REGULATOR, ARSR FAMILY"/>
    <property type="match status" value="1"/>
</dbReference>
<dbReference type="SMART" id="SM00418">
    <property type="entry name" value="HTH_ARSR"/>
    <property type="match status" value="1"/>
</dbReference>
<dbReference type="Pfam" id="PF01022">
    <property type="entry name" value="HTH_5"/>
    <property type="match status" value="1"/>
</dbReference>
<evidence type="ECO:0000259" key="4">
    <source>
        <dbReference type="PROSITE" id="PS50987"/>
    </source>
</evidence>
<dbReference type="CDD" id="cd00090">
    <property type="entry name" value="HTH_ARSR"/>
    <property type="match status" value="1"/>
</dbReference>